<dbReference type="EnsemblMetazoa" id="XM_019994674.1">
    <property type="protein sequence ID" value="XP_019850233.1"/>
    <property type="gene ID" value="LOC109580993"/>
</dbReference>
<evidence type="ECO:0000313" key="4">
    <source>
        <dbReference type="EnsemblMetazoa" id="Aqu2.1.36295_001"/>
    </source>
</evidence>
<reference evidence="4" key="2">
    <citation type="submission" date="2017-05" db="UniProtKB">
        <authorList>
            <consortium name="EnsemblMetazoa"/>
        </authorList>
    </citation>
    <scope>IDENTIFICATION</scope>
</reference>
<gene>
    <name evidence="4" type="primary">109580993</name>
</gene>
<evidence type="ECO:0000256" key="1">
    <source>
        <dbReference type="SAM" id="MobiDB-lite"/>
    </source>
</evidence>
<dbReference type="Proteomes" id="UP000007879">
    <property type="component" value="Unassembled WGS sequence"/>
</dbReference>
<organism evidence="4">
    <name type="scientific">Amphimedon queenslandica</name>
    <name type="common">Sponge</name>
    <dbReference type="NCBI Taxonomy" id="400682"/>
    <lineage>
        <taxon>Eukaryota</taxon>
        <taxon>Metazoa</taxon>
        <taxon>Porifera</taxon>
        <taxon>Demospongiae</taxon>
        <taxon>Heteroscleromorpha</taxon>
        <taxon>Haplosclerida</taxon>
        <taxon>Niphatidae</taxon>
        <taxon>Amphimedon</taxon>
    </lineage>
</organism>
<dbReference type="AlphaFoldDB" id="A0A1X7V7N2"/>
<keyword evidence="2" id="KW-0472">Membrane</keyword>
<name>A0A1X7V7N2_AMPQE</name>
<keyword evidence="5" id="KW-1185">Reference proteome</keyword>
<proteinExistence type="predicted"/>
<keyword evidence="2" id="KW-0812">Transmembrane</keyword>
<feature type="signal peptide" evidence="3">
    <location>
        <begin position="1"/>
        <end position="19"/>
    </location>
</feature>
<evidence type="ECO:0000256" key="2">
    <source>
        <dbReference type="SAM" id="Phobius"/>
    </source>
</evidence>
<evidence type="ECO:0000313" key="5">
    <source>
        <dbReference type="Proteomes" id="UP000007879"/>
    </source>
</evidence>
<protein>
    <recommendedName>
        <fullName evidence="6">Ig-like domain-containing protein</fullName>
    </recommendedName>
</protein>
<evidence type="ECO:0008006" key="6">
    <source>
        <dbReference type="Google" id="ProtNLM"/>
    </source>
</evidence>
<feature type="region of interest" description="Disordered" evidence="1">
    <location>
        <begin position="420"/>
        <end position="439"/>
    </location>
</feature>
<dbReference type="InParanoid" id="A0A1X7V7N2"/>
<dbReference type="KEGG" id="aqu:109580993"/>
<keyword evidence="3" id="KW-0732">Signal</keyword>
<feature type="chain" id="PRO_5013141064" description="Ig-like domain-containing protein" evidence="3">
    <location>
        <begin position="20"/>
        <end position="460"/>
    </location>
</feature>
<dbReference type="SUPFAM" id="SSF48726">
    <property type="entry name" value="Immunoglobulin"/>
    <property type="match status" value="1"/>
</dbReference>
<dbReference type="InterPro" id="IPR036179">
    <property type="entry name" value="Ig-like_dom_sf"/>
</dbReference>
<keyword evidence="2" id="KW-1133">Transmembrane helix</keyword>
<evidence type="ECO:0000256" key="3">
    <source>
        <dbReference type="SAM" id="SignalP"/>
    </source>
</evidence>
<reference evidence="5" key="1">
    <citation type="journal article" date="2010" name="Nature">
        <title>The Amphimedon queenslandica genome and the evolution of animal complexity.</title>
        <authorList>
            <person name="Srivastava M."/>
            <person name="Simakov O."/>
            <person name="Chapman J."/>
            <person name="Fahey B."/>
            <person name="Gauthier M.E."/>
            <person name="Mitros T."/>
            <person name="Richards G.S."/>
            <person name="Conaco C."/>
            <person name="Dacre M."/>
            <person name="Hellsten U."/>
            <person name="Larroux C."/>
            <person name="Putnam N.H."/>
            <person name="Stanke M."/>
            <person name="Adamska M."/>
            <person name="Darling A."/>
            <person name="Degnan S.M."/>
            <person name="Oakley T.H."/>
            <person name="Plachetzki D.C."/>
            <person name="Zhai Y."/>
            <person name="Adamski M."/>
            <person name="Calcino A."/>
            <person name="Cummins S.F."/>
            <person name="Goodstein D.M."/>
            <person name="Harris C."/>
            <person name="Jackson D.J."/>
            <person name="Leys S.P."/>
            <person name="Shu S."/>
            <person name="Woodcroft B.J."/>
            <person name="Vervoort M."/>
            <person name="Kosik K.S."/>
            <person name="Manning G."/>
            <person name="Degnan B.M."/>
            <person name="Rokhsar D.S."/>
        </authorList>
    </citation>
    <scope>NUCLEOTIDE SEQUENCE [LARGE SCALE GENOMIC DNA]</scope>
</reference>
<accession>A0A1X7V7N2</accession>
<dbReference type="EnsemblMetazoa" id="Aqu2.1.36295_001">
    <property type="protein sequence ID" value="Aqu2.1.36295_001"/>
    <property type="gene ID" value="Aqu2.1.36295"/>
</dbReference>
<sequence>MHYSSVVLLSFLAIYGISADKDRVQCTPTLNSSIVSTCNITSNQDVILNCSAPGSFWYQNGSVAQVCSQSVCKLSSASIEHSGLYYCTDNVSKYFVNIKVLGSPPEFVPIGDTPVQCHPTYCEYERLAEYIDTPVMNFSVKVIGTPPFTVKWVNWPNNQTNGVNPCNNHDPCSNETNNDTYLFTHLFYNPQYQMSGYMYAIVSNHYGSNISRIYYDIQCKKPSTTSQKEPSANTLVPVSKGHSVDVNCSMKSNMLTRIGMCYFRPDDNTNNINGIITNERLFNESCALCTPSSNEPECEFSFINEQNWTVTTKTERDQNNCYDLHIINVHIPQYQHNDSELRFQCLYQDNDAADRKLFEYWIGFYEKSSPPSKESSSRWYLWLTTLTVVLPLIIVVTVVIYCARKRRRRLHKSSKTIQEEYSSCSSDNDDETGTINQYPPSIYGSIEALDPVKNSNEIDV</sequence>
<feature type="transmembrane region" description="Helical" evidence="2">
    <location>
        <begin position="379"/>
        <end position="403"/>
    </location>
</feature>